<keyword evidence="2" id="KW-1185">Reference proteome</keyword>
<proteinExistence type="predicted"/>
<protein>
    <submittedName>
        <fullName evidence="3">Uncharacterized protein LOC106811829</fullName>
    </submittedName>
</protein>
<dbReference type="Proteomes" id="UP000695022">
    <property type="component" value="Unplaced"/>
</dbReference>
<sequence>MATVKVIGRRTTFRGKTLFEILCNLKNFGKGRVVVRSLFEDRFPTEPSYYVITRAAPEMDENFDFGEAWGRKVFRGNELGEWKIMAGHKADWRLIPRDDEHKYLNWKPAQPFVHSVIPREQPFPPLLREIIRQEMKAAGKSTDKEALLPISIHETVWNRAKLRRDATPAETNTSSLPTSDSSSNTDTRV</sequence>
<accession>A0ABM1EFR6</accession>
<dbReference type="PANTHER" id="PTHR28589:SF1">
    <property type="entry name" value="SMALL RIBOSOMAL SUBUNIT PROTEIN MS34"/>
    <property type="match status" value="1"/>
</dbReference>
<evidence type="ECO:0000256" key="1">
    <source>
        <dbReference type="SAM" id="MobiDB-lite"/>
    </source>
</evidence>
<dbReference type="GeneID" id="106811829"/>
<feature type="region of interest" description="Disordered" evidence="1">
    <location>
        <begin position="164"/>
        <end position="189"/>
    </location>
</feature>
<evidence type="ECO:0000313" key="3">
    <source>
        <dbReference type="RefSeq" id="XP_014671037.1"/>
    </source>
</evidence>
<feature type="compositionally biased region" description="Low complexity" evidence="1">
    <location>
        <begin position="171"/>
        <end position="189"/>
    </location>
</feature>
<dbReference type="Pfam" id="PF16053">
    <property type="entry name" value="MRP-S34"/>
    <property type="match status" value="1"/>
</dbReference>
<gene>
    <name evidence="3" type="primary">LOC106811829</name>
</gene>
<dbReference type="RefSeq" id="XP_014671037.1">
    <property type="nucleotide sequence ID" value="XM_014815551.1"/>
</dbReference>
<evidence type="ECO:0000313" key="2">
    <source>
        <dbReference type="Proteomes" id="UP000695022"/>
    </source>
</evidence>
<reference evidence="3" key="1">
    <citation type="submission" date="2025-08" db="UniProtKB">
        <authorList>
            <consortium name="RefSeq"/>
        </authorList>
    </citation>
    <scope>IDENTIFICATION</scope>
</reference>
<organism evidence="2 3">
    <name type="scientific">Priapulus caudatus</name>
    <name type="common">Priapulid worm</name>
    <dbReference type="NCBI Taxonomy" id="37621"/>
    <lineage>
        <taxon>Eukaryota</taxon>
        <taxon>Metazoa</taxon>
        <taxon>Ecdysozoa</taxon>
        <taxon>Scalidophora</taxon>
        <taxon>Priapulida</taxon>
        <taxon>Priapulimorpha</taxon>
        <taxon>Priapulimorphida</taxon>
        <taxon>Priapulidae</taxon>
        <taxon>Priapulus</taxon>
    </lineage>
</organism>
<dbReference type="InterPro" id="IPR032053">
    <property type="entry name" value="Ribosomal_mS34"/>
</dbReference>
<dbReference type="PANTHER" id="PTHR28589">
    <property type="entry name" value="28S RIBOSOMAL PROTEIN S34, MITOCHONDRIAL"/>
    <property type="match status" value="1"/>
</dbReference>
<name>A0ABM1EFR6_PRICU</name>